<dbReference type="Proteomes" id="UP001634007">
    <property type="component" value="Unassembled WGS sequence"/>
</dbReference>
<gene>
    <name evidence="2" type="ORF">ACJRO7_026988</name>
</gene>
<dbReference type="AlphaFoldDB" id="A0ABD3JQL4"/>
<reference evidence="2 3" key="1">
    <citation type="submission" date="2024-11" db="EMBL/GenBank/DDBJ databases">
        <title>Chromosome-level genome assembly of Eucalyptus globulus Labill. provides insights into its genome evolution.</title>
        <authorList>
            <person name="Li X."/>
        </authorList>
    </citation>
    <scope>NUCLEOTIDE SEQUENCE [LARGE SCALE GENOMIC DNA]</scope>
    <source>
        <strain evidence="2">CL2024</strain>
        <tissue evidence="2">Fresh tender leaves</tissue>
    </source>
</reference>
<name>A0ABD3JQL4_EUCGL</name>
<keyword evidence="3" id="KW-1185">Reference proteome</keyword>
<evidence type="ECO:0000256" key="1">
    <source>
        <dbReference type="SAM" id="MobiDB-lite"/>
    </source>
</evidence>
<accession>A0ABD3JQL4</accession>
<proteinExistence type="predicted"/>
<feature type="compositionally biased region" description="Low complexity" evidence="1">
    <location>
        <begin position="23"/>
        <end position="43"/>
    </location>
</feature>
<evidence type="ECO:0000313" key="3">
    <source>
        <dbReference type="Proteomes" id="UP001634007"/>
    </source>
</evidence>
<feature type="region of interest" description="Disordered" evidence="1">
    <location>
        <begin position="23"/>
        <end position="65"/>
    </location>
</feature>
<protein>
    <submittedName>
        <fullName evidence="2">Uncharacterized protein</fullName>
    </submittedName>
</protein>
<feature type="compositionally biased region" description="Gly residues" evidence="1">
    <location>
        <begin position="44"/>
        <end position="65"/>
    </location>
</feature>
<sequence length="190" mass="18687">MNRPATRAPIAAEPAKPTLLLTAPLSPGAGAAAGGVAIDDAGASGAGDDAGGEGGEAAGLEGGDGVEAGSGVAVVVAAGGEGDGEADLEGVTAGDGAGPCAAARPTRRTAVAAKESNAVEPAREEELEKNYYLEREGLAGRSEGLRGAACGGGEQWYLREGSCFGRWRSGWGADRWIRVIIGKPRGGSDG</sequence>
<comment type="caution">
    <text evidence="2">The sequence shown here is derived from an EMBL/GenBank/DDBJ whole genome shotgun (WGS) entry which is preliminary data.</text>
</comment>
<organism evidence="2 3">
    <name type="scientific">Eucalyptus globulus</name>
    <name type="common">Tasmanian blue gum</name>
    <dbReference type="NCBI Taxonomy" id="34317"/>
    <lineage>
        <taxon>Eukaryota</taxon>
        <taxon>Viridiplantae</taxon>
        <taxon>Streptophyta</taxon>
        <taxon>Embryophyta</taxon>
        <taxon>Tracheophyta</taxon>
        <taxon>Spermatophyta</taxon>
        <taxon>Magnoliopsida</taxon>
        <taxon>eudicotyledons</taxon>
        <taxon>Gunneridae</taxon>
        <taxon>Pentapetalae</taxon>
        <taxon>rosids</taxon>
        <taxon>malvids</taxon>
        <taxon>Myrtales</taxon>
        <taxon>Myrtaceae</taxon>
        <taxon>Myrtoideae</taxon>
        <taxon>Eucalypteae</taxon>
        <taxon>Eucalyptus</taxon>
    </lineage>
</organism>
<dbReference type="EMBL" id="JBJKBG010000007">
    <property type="protein sequence ID" value="KAL3729920.1"/>
    <property type="molecule type" value="Genomic_DNA"/>
</dbReference>
<evidence type="ECO:0000313" key="2">
    <source>
        <dbReference type="EMBL" id="KAL3729920.1"/>
    </source>
</evidence>